<keyword evidence="4" id="KW-1003">Cell membrane</keyword>
<evidence type="ECO:0000256" key="7">
    <source>
        <dbReference type="ARBA" id="ARBA00023136"/>
    </source>
</evidence>
<dbReference type="PANTHER" id="PTHR11923">
    <property type="entry name" value="SCAVENGER RECEPTOR CLASS B TYPE-1 SR-B1"/>
    <property type="match status" value="1"/>
</dbReference>
<evidence type="ECO:0000256" key="4">
    <source>
        <dbReference type="ARBA" id="ARBA00022475"/>
    </source>
</evidence>
<evidence type="ECO:0000256" key="13">
    <source>
        <dbReference type="SAM" id="Phobius"/>
    </source>
</evidence>
<evidence type="ECO:0000256" key="5">
    <source>
        <dbReference type="ARBA" id="ARBA00022692"/>
    </source>
</evidence>
<evidence type="ECO:0000256" key="1">
    <source>
        <dbReference type="ARBA" id="ARBA00004189"/>
    </source>
</evidence>
<sequence>MFIDLNPTLGMPLSAEARVQINFITKGLPTIKAVANLPNIVFPVLWFQDGVSSLPPNVIALLEKSTFYPKVAKISILSVVFVMGSILFIFGVIALIYYLKSVRQSKVFTTKETSTGSTPINGSVGSAGSGYSNPAVSSDNPDYVGL</sequence>
<dbReference type="EMBL" id="SEYY01019564">
    <property type="protein sequence ID" value="KAB7498123.1"/>
    <property type="molecule type" value="Genomic_DNA"/>
</dbReference>
<gene>
    <name evidence="14" type="primary">snmp2</name>
    <name evidence="14" type="ORF">Anas_08639</name>
</gene>
<keyword evidence="8" id="KW-1015">Disulfide bond</keyword>
<organism evidence="14 15">
    <name type="scientific">Armadillidium nasatum</name>
    <dbReference type="NCBI Taxonomy" id="96803"/>
    <lineage>
        <taxon>Eukaryota</taxon>
        <taxon>Metazoa</taxon>
        <taxon>Ecdysozoa</taxon>
        <taxon>Arthropoda</taxon>
        <taxon>Crustacea</taxon>
        <taxon>Multicrustacea</taxon>
        <taxon>Malacostraca</taxon>
        <taxon>Eumalacostraca</taxon>
        <taxon>Peracarida</taxon>
        <taxon>Isopoda</taxon>
        <taxon>Oniscidea</taxon>
        <taxon>Crinocheta</taxon>
        <taxon>Armadillidiidae</taxon>
        <taxon>Armadillidium</taxon>
    </lineage>
</organism>
<keyword evidence="7 13" id="KW-0472">Membrane</keyword>
<keyword evidence="10" id="KW-0325">Glycoprotein</keyword>
<dbReference type="GO" id="GO:0005044">
    <property type="term" value="F:scavenger receptor activity"/>
    <property type="evidence" value="ECO:0007669"/>
    <property type="project" value="TreeGrafter"/>
</dbReference>
<evidence type="ECO:0000256" key="12">
    <source>
        <dbReference type="ARBA" id="ARBA00042244"/>
    </source>
</evidence>
<dbReference type="GO" id="GO:0005901">
    <property type="term" value="C:caveola"/>
    <property type="evidence" value="ECO:0007669"/>
    <property type="project" value="UniProtKB-SubCell"/>
</dbReference>
<reference evidence="14 15" key="1">
    <citation type="journal article" date="2019" name="PLoS Biol.">
        <title>Sex chromosomes control vertical transmission of feminizing Wolbachia symbionts in an isopod.</title>
        <authorList>
            <person name="Becking T."/>
            <person name="Chebbi M.A."/>
            <person name="Giraud I."/>
            <person name="Moumen B."/>
            <person name="Laverre T."/>
            <person name="Caubet Y."/>
            <person name="Peccoud J."/>
            <person name="Gilbert C."/>
            <person name="Cordaux R."/>
        </authorList>
    </citation>
    <scope>NUCLEOTIDE SEQUENCE [LARGE SCALE GENOMIC DNA]</scope>
    <source>
        <strain evidence="14">ANa2</strain>
        <tissue evidence="14">Whole body excluding digestive tract and cuticle</tissue>
    </source>
</reference>
<keyword evidence="15" id="KW-1185">Reference proteome</keyword>
<proteinExistence type="inferred from homology"/>
<evidence type="ECO:0000256" key="2">
    <source>
        <dbReference type="ARBA" id="ARBA00004651"/>
    </source>
</evidence>
<evidence type="ECO:0000256" key="8">
    <source>
        <dbReference type="ARBA" id="ARBA00023157"/>
    </source>
</evidence>
<protein>
    <recommendedName>
        <fullName evidence="11">Scavenger receptor class B member 1</fullName>
    </recommendedName>
    <alternativeName>
        <fullName evidence="12">SR-BI</fullName>
    </alternativeName>
</protein>
<name>A0A5N5SV74_9CRUS</name>
<comment type="subcellular location">
    <subcellularLocation>
        <location evidence="2">Cell membrane</location>
        <topology evidence="2">Multi-pass membrane protein</topology>
    </subcellularLocation>
    <subcellularLocation>
        <location evidence="1">Membrane</location>
        <location evidence="1">Caveola</location>
        <topology evidence="1">Multi-pass membrane protein</topology>
    </subcellularLocation>
</comment>
<dbReference type="OrthoDB" id="18585at2759"/>
<evidence type="ECO:0000256" key="3">
    <source>
        <dbReference type="ARBA" id="ARBA00010532"/>
    </source>
</evidence>
<keyword evidence="6 13" id="KW-1133">Transmembrane helix</keyword>
<evidence type="ECO:0000256" key="10">
    <source>
        <dbReference type="ARBA" id="ARBA00023180"/>
    </source>
</evidence>
<comment type="similarity">
    <text evidence="3">Belongs to the CD36 family.</text>
</comment>
<evidence type="ECO:0000313" key="15">
    <source>
        <dbReference type="Proteomes" id="UP000326759"/>
    </source>
</evidence>
<feature type="transmembrane region" description="Helical" evidence="13">
    <location>
        <begin position="74"/>
        <end position="99"/>
    </location>
</feature>
<dbReference type="AlphaFoldDB" id="A0A5N5SV74"/>
<evidence type="ECO:0000256" key="6">
    <source>
        <dbReference type="ARBA" id="ARBA00022989"/>
    </source>
</evidence>
<dbReference type="PANTHER" id="PTHR11923:SF110">
    <property type="entry name" value="SCAVENGER RECEPTOR CLASS B MEMBER 1"/>
    <property type="match status" value="1"/>
</dbReference>
<comment type="caution">
    <text evidence="14">The sequence shown here is derived from an EMBL/GenBank/DDBJ whole genome shotgun (WGS) entry which is preliminary data.</text>
</comment>
<dbReference type="GO" id="GO:0005737">
    <property type="term" value="C:cytoplasm"/>
    <property type="evidence" value="ECO:0007669"/>
    <property type="project" value="TreeGrafter"/>
</dbReference>
<dbReference type="Pfam" id="PF01130">
    <property type="entry name" value="CD36"/>
    <property type="match status" value="1"/>
</dbReference>
<evidence type="ECO:0000313" key="14">
    <source>
        <dbReference type="EMBL" id="KAB7498123.1"/>
    </source>
</evidence>
<evidence type="ECO:0000256" key="11">
    <source>
        <dbReference type="ARBA" id="ARBA00040821"/>
    </source>
</evidence>
<dbReference type="Proteomes" id="UP000326759">
    <property type="component" value="Unassembled WGS sequence"/>
</dbReference>
<evidence type="ECO:0000256" key="9">
    <source>
        <dbReference type="ARBA" id="ARBA00023170"/>
    </source>
</evidence>
<keyword evidence="5 13" id="KW-0812">Transmembrane</keyword>
<dbReference type="InterPro" id="IPR002159">
    <property type="entry name" value="CD36_fam"/>
</dbReference>
<accession>A0A5N5SV74</accession>
<keyword evidence="9" id="KW-0675">Receptor</keyword>